<dbReference type="AlphaFoldDB" id="A0A1I6LG39"/>
<dbReference type="Proteomes" id="UP000198926">
    <property type="component" value="Unassembled WGS sequence"/>
</dbReference>
<dbReference type="STRING" id="1123755.SAMN05444714_0495"/>
<accession>A0A1I6LG39</accession>
<gene>
    <name evidence="1" type="ORF">SAMN05444714_0495</name>
</gene>
<dbReference type="RefSeq" id="WP_090203541.1">
    <property type="nucleotide sequence ID" value="NZ_FOZM01000001.1"/>
</dbReference>
<dbReference type="OrthoDB" id="9794206at2"/>
<dbReference type="InterPro" id="IPR007833">
    <property type="entry name" value="Capsule_polysaccharide_synth"/>
</dbReference>
<name>A0A1I6LG39_9RHOB</name>
<dbReference type="Pfam" id="PF05159">
    <property type="entry name" value="Capsule_synth"/>
    <property type="match status" value="1"/>
</dbReference>
<proteinExistence type="predicted"/>
<protein>
    <submittedName>
        <fullName evidence="1">Capsular polysaccharide export protein</fullName>
    </submittedName>
</protein>
<organism evidence="1 2">
    <name type="scientific">Yoonia litorea</name>
    <dbReference type="NCBI Taxonomy" id="1123755"/>
    <lineage>
        <taxon>Bacteria</taxon>
        <taxon>Pseudomonadati</taxon>
        <taxon>Pseudomonadota</taxon>
        <taxon>Alphaproteobacteria</taxon>
        <taxon>Rhodobacterales</taxon>
        <taxon>Paracoccaceae</taxon>
        <taxon>Yoonia</taxon>
    </lineage>
</organism>
<reference evidence="1 2" key="1">
    <citation type="submission" date="2016-10" db="EMBL/GenBank/DDBJ databases">
        <authorList>
            <person name="de Groot N.N."/>
        </authorList>
    </citation>
    <scope>NUCLEOTIDE SEQUENCE [LARGE SCALE GENOMIC DNA]</scope>
    <source>
        <strain evidence="1 2">DSM 29433</strain>
    </source>
</reference>
<keyword evidence="2" id="KW-1185">Reference proteome</keyword>
<evidence type="ECO:0000313" key="2">
    <source>
        <dbReference type="Proteomes" id="UP000198926"/>
    </source>
</evidence>
<dbReference type="EMBL" id="FOZM01000001">
    <property type="protein sequence ID" value="SFS02208.1"/>
    <property type="molecule type" value="Genomic_DNA"/>
</dbReference>
<dbReference type="GO" id="GO:0000271">
    <property type="term" value="P:polysaccharide biosynthetic process"/>
    <property type="evidence" value="ECO:0007669"/>
    <property type="project" value="InterPro"/>
</dbReference>
<dbReference type="GO" id="GO:0015774">
    <property type="term" value="P:polysaccharide transport"/>
    <property type="evidence" value="ECO:0007669"/>
    <property type="project" value="InterPro"/>
</dbReference>
<evidence type="ECO:0000313" key="1">
    <source>
        <dbReference type="EMBL" id="SFS02208.1"/>
    </source>
</evidence>
<sequence>MDETFKFICLDPRKDKRAKITTLLSPLGTLTWRRLPPVRLRNFPETAKRAETALLASKHVPPKGWKRALWLRTLKLQYNGSRALFESNKKAVAVGWNGLNGSRRVFMDAAKDAGVRTLFFELGPFPGRVTVDPHGVNFANALPRDPAPYLAWAKAAGHDAAAWRNLKKHVKQRPPETPPEAGDGLPPLTDPFVFIPLQVPGDSQLRLFGGDFKTVDSFVLALKDAAKSLPTGWHLRLKEHPSTPPIARALLQDASGPIHLDNATDTFAQVAASRGVMTINSSVGLESMFFDKPVVACGQCFWAIDGMAQRATKETLSEVLSAADQWHYDPEVRDAVMLFLSEVYYPDTSSDQDTIRNASIRHRISEPDDPMAWGRPLQQSASS</sequence>